<evidence type="ECO:0000313" key="1">
    <source>
        <dbReference type="EMBL" id="KIK32513.1"/>
    </source>
</evidence>
<organism evidence="1 2">
    <name type="scientific">Suillus luteus UH-Slu-Lm8-n1</name>
    <dbReference type="NCBI Taxonomy" id="930992"/>
    <lineage>
        <taxon>Eukaryota</taxon>
        <taxon>Fungi</taxon>
        <taxon>Dikarya</taxon>
        <taxon>Basidiomycota</taxon>
        <taxon>Agaricomycotina</taxon>
        <taxon>Agaricomycetes</taxon>
        <taxon>Agaricomycetidae</taxon>
        <taxon>Boletales</taxon>
        <taxon>Suillineae</taxon>
        <taxon>Suillaceae</taxon>
        <taxon>Suillus</taxon>
    </lineage>
</organism>
<reference evidence="2" key="2">
    <citation type="submission" date="2015-01" db="EMBL/GenBank/DDBJ databases">
        <title>Evolutionary Origins and Diversification of the Mycorrhizal Mutualists.</title>
        <authorList>
            <consortium name="DOE Joint Genome Institute"/>
            <consortium name="Mycorrhizal Genomics Consortium"/>
            <person name="Kohler A."/>
            <person name="Kuo A."/>
            <person name="Nagy L.G."/>
            <person name="Floudas D."/>
            <person name="Copeland A."/>
            <person name="Barry K.W."/>
            <person name="Cichocki N."/>
            <person name="Veneault-Fourrey C."/>
            <person name="LaButti K."/>
            <person name="Lindquist E.A."/>
            <person name="Lipzen A."/>
            <person name="Lundell T."/>
            <person name="Morin E."/>
            <person name="Murat C."/>
            <person name="Riley R."/>
            <person name="Ohm R."/>
            <person name="Sun H."/>
            <person name="Tunlid A."/>
            <person name="Henrissat B."/>
            <person name="Grigoriev I.V."/>
            <person name="Hibbett D.S."/>
            <person name="Martin F."/>
        </authorList>
    </citation>
    <scope>NUCLEOTIDE SEQUENCE [LARGE SCALE GENOMIC DNA]</scope>
    <source>
        <strain evidence="2">UH-Slu-Lm8-n1</strain>
    </source>
</reference>
<sequence length="83" mass="9112">LRVGPGALDISSPSHAIPSLIQTPNTWQVTYAAACICVKQIVPRHGRVKTHSCRVTAASIRLCRVTLTPRQCRIKPAHQHFSC</sequence>
<dbReference type="EMBL" id="KN836211">
    <property type="protein sequence ID" value="KIK32513.1"/>
    <property type="molecule type" value="Genomic_DNA"/>
</dbReference>
<accession>A0A0D0AKW1</accession>
<proteinExistence type="predicted"/>
<feature type="non-terminal residue" evidence="1">
    <location>
        <position position="1"/>
    </location>
</feature>
<reference evidence="1 2" key="1">
    <citation type="submission" date="2014-04" db="EMBL/GenBank/DDBJ databases">
        <authorList>
            <consortium name="DOE Joint Genome Institute"/>
            <person name="Kuo A."/>
            <person name="Ruytinx J."/>
            <person name="Rineau F."/>
            <person name="Colpaert J."/>
            <person name="Kohler A."/>
            <person name="Nagy L.G."/>
            <person name="Floudas D."/>
            <person name="Copeland A."/>
            <person name="Barry K.W."/>
            <person name="Cichocki N."/>
            <person name="Veneault-Fourrey C."/>
            <person name="LaButti K."/>
            <person name="Lindquist E.A."/>
            <person name="Lipzen A."/>
            <person name="Lundell T."/>
            <person name="Morin E."/>
            <person name="Murat C."/>
            <person name="Sun H."/>
            <person name="Tunlid A."/>
            <person name="Henrissat B."/>
            <person name="Grigoriev I.V."/>
            <person name="Hibbett D.S."/>
            <person name="Martin F."/>
            <person name="Nordberg H.P."/>
            <person name="Cantor M.N."/>
            <person name="Hua S.X."/>
        </authorList>
    </citation>
    <scope>NUCLEOTIDE SEQUENCE [LARGE SCALE GENOMIC DNA]</scope>
    <source>
        <strain evidence="1 2">UH-Slu-Lm8-n1</strain>
    </source>
</reference>
<protein>
    <submittedName>
        <fullName evidence="1">Uncharacterized protein</fullName>
    </submittedName>
</protein>
<keyword evidence="2" id="KW-1185">Reference proteome</keyword>
<dbReference type="InParanoid" id="A0A0D0AKW1"/>
<evidence type="ECO:0000313" key="2">
    <source>
        <dbReference type="Proteomes" id="UP000054485"/>
    </source>
</evidence>
<dbReference type="HOGENOM" id="CLU_2544103_0_0_1"/>
<dbReference type="AlphaFoldDB" id="A0A0D0AKW1"/>
<feature type="non-terminal residue" evidence="1">
    <location>
        <position position="83"/>
    </location>
</feature>
<gene>
    <name evidence="1" type="ORF">CY34DRAFT_814236</name>
</gene>
<dbReference type="Proteomes" id="UP000054485">
    <property type="component" value="Unassembled WGS sequence"/>
</dbReference>
<name>A0A0D0AKW1_9AGAM</name>
<dbReference type="OrthoDB" id="10483715at2759"/>